<dbReference type="PANTHER" id="PTHR42852">
    <property type="entry name" value="THIOL:DISULFIDE INTERCHANGE PROTEIN DSBE"/>
    <property type="match status" value="1"/>
</dbReference>
<dbReference type="Proteomes" id="UP000501802">
    <property type="component" value="Chromosome"/>
</dbReference>
<dbReference type="PROSITE" id="PS51352">
    <property type="entry name" value="THIOREDOXIN_2"/>
    <property type="match status" value="1"/>
</dbReference>
<dbReference type="InterPro" id="IPR000866">
    <property type="entry name" value="AhpC/TSA"/>
</dbReference>
<dbReference type="KEGG" id="spib:G8759_09565"/>
<feature type="domain" description="Thioredoxin" evidence="3">
    <location>
        <begin position="14"/>
        <end position="164"/>
    </location>
</feature>
<dbReference type="InterPro" id="IPR013766">
    <property type="entry name" value="Thioredoxin_domain"/>
</dbReference>
<evidence type="ECO:0000259" key="3">
    <source>
        <dbReference type="PROSITE" id="PS51352"/>
    </source>
</evidence>
<gene>
    <name evidence="4" type="ORF">G8759_09565</name>
</gene>
<sequence>MNMKSIFGLFLILLLAGAKPAQSQLVKVIKFNQLNQLVNQPNDTLYVVNFWATWCAPCVKELPQFEALRQAYSDKKLAVLLVSLDDKSDLTRKVNPFVRNRKIRSKVVLLDETDLNTWIDKIAPEWSGALPMTLIINQRRKIRQYIGKPLKEGELTTIIDQYKL</sequence>
<name>A0A6G9AKI5_9BACT</name>
<evidence type="ECO:0000256" key="2">
    <source>
        <dbReference type="SAM" id="SignalP"/>
    </source>
</evidence>
<dbReference type="SUPFAM" id="SSF52833">
    <property type="entry name" value="Thioredoxin-like"/>
    <property type="match status" value="1"/>
</dbReference>
<organism evidence="4 5">
    <name type="scientific">Spirosoma aureum</name>
    <dbReference type="NCBI Taxonomy" id="2692134"/>
    <lineage>
        <taxon>Bacteria</taxon>
        <taxon>Pseudomonadati</taxon>
        <taxon>Bacteroidota</taxon>
        <taxon>Cytophagia</taxon>
        <taxon>Cytophagales</taxon>
        <taxon>Cytophagaceae</taxon>
        <taxon>Spirosoma</taxon>
    </lineage>
</organism>
<dbReference type="GO" id="GO:0016491">
    <property type="term" value="F:oxidoreductase activity"/>
    <property type="evidence" value="ECO:0007669"/>
    <property type="project" value="InterPro"/>
</dbReference>
<evidence type="ECO:0000313" key="4">
    <source>
        <dbReference type="EMBL" id="QIP12854.1"/>
    </source>
</evidence>
<dbReference type="AlphaFoldDB" id="A0A6G9AKI5"/>
<evidence type="ECO:0000256" key="1">
    <source>
        <dbReference type="ARBA" id="ARBA00023284"/>
    </source>
</evidence>
<keyword evidence="2" id="KW-0732">Signal</keyword>
<keyword evidence="5" id="KW-1185">Reference proteome</keyword>
<dbReference type="PANTHER" id="PTHR42852:SF17">
    <property type="entry name" value="THIOREDOXIN-LIKE PROTEIN HI_1115"/>
    <property type="match status" value="1"/>
</dbReference>
<proteinExistence type="predicted"/>
<dbReference type="GO" id="GO:0016209">
    <property type="term" value="F:antioxidant activity"/>
    <property type="evidence" value="ECO:0007669"/>
    <property type="project" value="InterPro"/>
</dbReference>
<dbReference type="PROSITE" id="PS00194">
    <property type="entry name" value="THIOREDOXIN_1"/>
    <property type="match status" value="1"/>
</dbReference>
<feature type="signal peptide" evidence="2">
    <location>
        <begin position="1"/>
        <end position="23"/>
    </location>
</feature>
<keyword evidence="1" id="KW-0676">Redox-active center</keyword>
<dbReference type="Pfam" id="PF00578">
    <property type="entry name" value="AhpC-TSA"/>
    <property type="match status" value="1"/>
</dbReference>
<dbReference type="EMBL" id="CP050063">
    <property type="protein sequence ID" value="QIP12854.1"/>
    <property type="molecule type" value="Genomic_DNA"/>
</dbReference>
<feature type="chain" id="PRO_5026043543" evidence="2">
    <location>
        <begin position="24"/>
        <end position="164"/>
    </location>
</feature>
<evidence type="ECO:0000313" key="5">
    <source>
        <dbReference type="Proteomes" id="UP000501802"/>
    </source>
</evidence>
<dbReference type="InterPro" id="IPR050553">
    <property type="entry name" value="Thioredoxin_ResA/DsbE_sf"/>
</dbReference>
<protein>
    <submittedName>
        <fullName evidence="4">TlpA family protein disulfide reductase</fullName>
    </submittedName>
</protein>
<dbReference type="CDD" id="cd02966">
    <property type="entry name" value="TlpA_like_family"/>
    <property type="match status" value="1"/>
</dbReference>
<dbReference type="InterPro" id="IPR036249">
    <property type="entry name" value="Thioredoxin-like_sf"/>
</dbReference>
<dbReference type="InterPro" id="IPR017937">
    <property type="entry name" value="Thioredoxin_CS"/>
</dbReference>
<accession>A0A6G9AKI5</accession>
<reference evidence="4 5" key="1">
    <citation type="submission" date="2020-03" db="EMBL/GenBank/DDBJ databases">
        <authorList>
            <person name="Kim M.K."/>
        </authorList>
    </citation>
    <scope>NUCLEOTIDE SEQUENCE [LARGE SCALE GENOMIC DNA]</scope>
    <source>
        <strain evidence="4 5">BT328</strain>
    </source>
</reference>
<dbReference type="Gene3D" id="3.40.30.10">
    <property type="entry name" value="Glutaredoxin"/>
    <property type="match status" value="1"/>
</dbReference>